<evidence type="ECO:0000313" key="2">
    <source>
        <dbReference type="EMBL" id="ABW02058.1"/>
    </source>
</evidence>
<evidence type="ECO:0008006" key="4">
    <source>
        <dbReference type="Google" id="ProtNLM"/>
    </source>
</evidence>
<dbReference type="EMBL" id="CP000852">
    <property type="protein sequence ID" value="ABW02058.1"/>
    <property type="molecule type" value="Genomic_DNA"/>
</dbReference>
<dbReference type="KEGG" id="cma:Cmaq_1231"/>
<feature type="transmembrane region" description="Helical" evidence="1">
    <location>
        <begin position="168"/>
        <end position="186"/>
    </location>
</feature>
<dbReference type="RefSeq" id="WP_012186277.1">
    <property type="nucleotide sequence ID" value="NC_009954.1"/>
</dbReference>
<evidence type="ECO:0000256" key="1">
    <source>
        <dbReference type="SAM" id="Phobius"/>
    </source>
</evidence>
<keyword evidence="1" id="KW-1133">Transmembrane helix</keyword>
<protein>
    <recommendedName>
        <fullName evidence="4">SNARE associated Golgi protein</fullName>
    </recommendedName>
</protein>
<organism evidence="2 3">
    <name type="scientific">Caldivirga maquilingensis (strain ATCC 700844 / DSM 13496 / JCM 10307 / IC-167)</name>
    <dbReference type="NCBI Taxonomy" id="397948"/>
    <lineage>
        <taxon>Archaea</taxon>
        <taxon>Thermoproteota</taxon>
        <taxon>Thermoprotei</taxon>
        <taxon>Thermoproteales</taxon>
        <taxon>Thermoproteaceae</taxon>
        <taxon>Caldivirga</taxon>
    </lineage>
</organism>
<keyword evidence="1" id="KW-0472">Membrane</keyword>
<evidence type="ECO:0000313" key="3">
    <source>
        <dbReference type="Proteomes" id="UP000001137"/>
    </source>
</evidence>
<sequence>MSTLLYYTALVFMISLVSNATPFFGAAYTVYASIVLMNLKPNAPVVILFIVVTALGAALAKNTMYLIGVALRRPMARSRNMIFLRGLLRLGFLWLIIIVLAVIPGIPLDDYIYVGTGAAGASLSRLNAYVFLGKLIKSSIEIPIELTLLNTIYNVTSTLGLSRLEFQLIFAIVFTALGVVLYKLDWWSMYNWLRRRISVLPDIN</sequence>
<feature type="transmembrane region" description="Helical" evidence="1">
    <location>
        <begin position="42"/>
        <end position="61"/>
    </location>
</feature>
<keyword evidence="3" id="KW-1185">Reference proteome</keyword>
<name>A8ME52_CALMQ</name>
<proteinExistence type="predicted"/>
<dbReference type="eggNOG" id="arCOG03119">
    <property type="taxonomic scope" value="Archaea"/>
</dbReference>
<dbReference type="AlphaFoldDB" id="A8ME52"/>
<dbReference type="GeneID" id="5709727"/>
<dbReference type="Proteomes" id="UP000001137">
    <property type="component" value="Chromosome"/>
</dbReference>
<accession>A8ME52</accession>
<dbReference type="STRING" id="397948.Cmaq_1231"/>
<reference evidence="2 3" key="1">
    <citation type="submission" date="2007-10" db="EMBL/GenBank/DDBJ databases">
        <title>Complete sequence of Caldivirga maquilingensis IC-167.</title>
        <authorList>
            <consortium name="US DOE Joint Genome Institute"/>
            <person name="Copeland A."/>
            <person name="Lucas S."/>
            <person name="Lapidus A."/>
            <person name="Barry K."/>
            <person name="Glavina del Rio T."/>
            <person name="Dalin E."/>
            <person name="Tice H."/>
            <person name="Pitluck S."/>
            <person name="Saunders E."/>
            <person name="Brettin T."/>
            <person name="Bruce D."/>
            <person name="Detter J.C."/>
            <person name="Han C."/>
            <person name="Schmutz J."/>
            <person name="Larimer F."/>
            <person name="Land M."/>
            <person name="Hauser L."/>
            <person name="Kyrpides N."/>
            <person name="Ivanova N."/>
            <person name="Biddle J.F."/>
            <person name="Zhang Z."/>
            <person name="Fitz-Gibbon S.T."/>
            <person name="Lowe T.M."/>
            <person name="Saltikov C."/>
            <person name="House C.H."/>
            <person name="Richardson P."/>
        </authorList>
    </citation>
    <scope>NUCLEOTIDE SEQUENCE [LARGE SCALE GENOMIC DNA]</scope>
    <source>
        <strain evidence="3">ATCC 700844 / DSM 13496 / JCM 10307 / IC-167</strain>
    </source>
</reference>
<keyword evidence="1" id="KW-0812">Transmembrane</keyword>
<dbReference type="HOGENOM" id="CLU_1369584_0_0_2"/>
<feature type="transmembrane region" description="Helical" evidence="1">
    <location>
        <begin position="82"/>
        <end position="106"/>
    </location>
</feature>
<gene>
    <name evidence="2" type="ordered locus">Cmaq_1231</name>
</gene>